<evidence type="ECO:0000313" key="3">
    <source>
        <dbReference type="Proteomes" id="UP000184428"/>
    </source>
</evidence>
<dbReference type="NCBIfam" id="TIGR01764">
    <property type="entry name" value="excise"/>
    <property type="match status" value="1"/>
</dbReference>
<sequence>MSRPNPLSTATGRAPRDELLTIGQAGEYLGTGERFIRRLVAQRRISYVKLGKYVRLQRSSLDAFIEAGRVPSE</sequence>
<feature type="domain" description="Helix-turn-helix" evidence="1">
    <location>
        <begin position="19"/>
        <end position="68"/>
    </location>
</feature>
<gene>
    <name evidence="2" type="ORF">SAMN05660350_00381</name>
</gene>
<dbReference type="Pfam" id="PF12728">
    <property type="entry name" value="HTH_17"/>
    <property type="match status" value="1"/>
</dbReference>
<accession>A0A1M7S1L2</accession>
<dbReference type="GO" id="GO:0003677">
    <property type="term" value="F:DNA binding"/>
    <property type="evidence" value="ECO:0007669"/>
    <property type="project" value="InterPro"/>
</dbReference>
<proteinExistence type="predicted"/>
<name>A0A1M7S1L2_9ACTN</name>
<organism evidence="2 3">
    <name type="scientific">Geodermatophilus obscurus</name>
    <dbReference type="NCBI Taxonomy" id="1861"/>
    <lineage>
        <taxon>Bacteria</taxon>
        <taxon>Bacillati</taxon>
        <taxon>Actinomycetota</taxon>
        <taxon>Actinomycetes</taxon>
        <taxon>Geodermatophilales</taxon>
        <taxon>Geodermatophilaceae</taxon>
        <taxon>Geodermatophilus</taxon>
    </lineage>
</organism>
<protein>
    <submittedName>
        <fullName evidence="2">DNA binding domain-containing protein, excisionase family</fullName>
    </submittedName>
</protein>
<dbReference type="RefSeq" id="WP_072912181.1">
    <property type="nucleotide sequence ID" value="NZ_FRDM01000001.1"/>
</dbReference>
<dbReference type="OrthoDB" id="197041at2"/>
<evidence type="ECO:0000313" key="2">
    <source>
        <dbReference type="EMBL" id="SHN52403.1"/>
    </source>
</evidence>
<dbReference type="Proteomes" id="UP000184428">
    <property type="component" value="Unassembled WGS sequence"/>
</dbReference>
<reference evidence="2 3" key="1">
    <citation type="submission" date="2016-12" db="EMBL/GenBank/DDBJ databases">
        <authorList>
            <person name="Song W.-J."/>
            <person name="Kurnit D.M."/>
        </authorList>
    </citation>
    <scope>NUCLEOTIDE SEQUENCE [LARGE SCALE GENOMIC DNA]</scope>
    <source>
        <strain evidence="2 3">DSM 43162</strain>
    </source>
</reference>
<dbReference type="InterPro" id="IPR041657">
    <property type="entry name" value="HTH_17"/>
</dbReference>
<dbReference type="InterPro" id="IPR010093">
    <property type="entry name" value="SinI_DNA-bd"/>
</dbReference>
<dbReference type="EMBL" id="FRDM01000001">
    <property type="protein sequence ID" value="SHN52403.1"/>
    <property type="molecule type" value="Genomic_DNA"/>
</dbReference>
<evidence type="ECO:0000259" key="1">
    <source>
        <dbReference type="Pfam" id="PF12728"/>
    </source>
</evidence>
<dbReference type="AlphaFoldDB" id="A0A1M7S1L2"/>